<dbReference type="EMBL" id="JBHRTR010000054">
    <property type="protein sequence ID" value="MFC3231381.1"/>
    <property type="molecule type" value="Genomic_DNA"/>
</dbReference>
<comment type="caution">
    <text evidence="1">The sequence shown here is derived from an EMBL/GenBank/DDBJ whole genome shotgun (WGS) entry which is preliminary data.</text>
</comment>
<dbReference type="RefSeq" id="WP_379906853.1">
    <property type="nucleotide sequence ID" value="NZ_JBHRTR010000054.1"/>
</dbReference>
<dbReference type="Proteomes" id="UP001595528">
    <property type="component" value="Unassembled WGS sequence"/>
</dbReference>
<sequence length="148" mass="15729">MQDEPSTDLTPDPVVGPDFRLTFQLAPGGLANAVMARVEGRFTGAALVAAYRVLVRYADGPVLSVIADTRGTETLLDFAAYRTATGVMTAHGIARLNLVVCERDVGRQFLVRFGNEVAQLGGLTVRSRIVADIDAAAETLAQLIAEPD</sequence>
<protein>
    <submittedName>
        <fullName evidence="1">Uncharacterized protein</fullName>
    </submittedName>
</protein>
<organism evidence="1 2">
    <name type="scientific">Marinibaculum pumilum</name>
    <dbReference type="NCBI Taxonomy" id="1766165"/>
    <lineage>
        <taxon>Bacteria</taxon>
        <taxon>Pseudomonadati</taxon>
        <taxon>Pseudomonadota</taxon>
        <taxon>Alphaproteobacteria</taxon>
        <taxon>Rhodospirillales</taxon>
        <taxon>Rhodospirillaceae</taxon>
        <taxon>Marinibaculum</taxon>
    </lineage>
</organism>
<proteinExistence type="predicted"/>
<reference evidence="2" key="1">
    <citation type="journal article" date="2019" name="Int. J. Syst. Evol. Microbiol.">
        <title>The Global Catalogue of Microorganisms (GCM) 10K type strain sequencing project: providing services to taxonomists for standard genome sequencing and annotation.</title>
        <authorList>
            <consortium name="The Broad Institute Genomics Platform"/>
            <consortium name="The Broad Institute Genome Sequencing Center for Infectious Disease"/>
            <person name="Wu L."/>
            <person name="Ma J."/>
        </authorList>
    </citation>
    <scope>NUCLEOTIDE SEQUENCE [LARGE SCALE GENOMIC DNA]</scope>
    <source>
        <strain evidence="2">KCTC 42964</strain>
    </source>
</reference>
<accession>A0ABV7LAD8</accession>
<name>A0ABV7LAD8_9PROT</name>
<gene>
    <name evidence="1" type="ORF">ACFOGJ_29305</name>
</gene>
<evidence type="ECO:0000313" key="2">
    <source>
        <dbReference type="Proteomes" id="UP001595528"/>
    </source>
</evidence>
<keyword evidence="2" id="KW-1185">Reference proteome</keyword>
<evidence type="ECO:0000313" key="1">
    <source>
        <dbReference type="EMBL" id="MFC3231381.1"/>
    </source>
</evidence>